<dbReference type="Ensembl" id="ENSOTST00005140849.1">
    <property type="protein sequence ID" value="ENSOTSP00005152574.1"/>
    <property type="gene ID" value="ENSOTSG00005028242.2"/>
</dbReference>
<dbReference type="CDD" id="cd22817">
    <property type="entry name" value="DRWD-N_Knl1"/>
    <property type="match status" value="1"/>
</dbReference>
<dbReference type="PANTHER" id="PTHR16520">
    <property type="entry name" value="KINETOCHORE SCAFFOLD 1"/>
    <property type="match status" value="1"/>
</dbReference>
<feature type="signal peptide" evidence="1">
    <location>
        <begin position="1"/>
        <end position="16"/>
    </location>
</feature>
<sequence>MVCLVFDMLMLNYVLSGLEKVNKAIAKSERQMCELKLQKINSVDKVDRLRKETLELEKHIAMLDRVNEWKFVQKDDMKTVYSFLYESLLLEVQFEKPNGEVCEQTERNIMDITFQRQMDDEKSQCYSRLVHNLLCQYIGSETTWFKKYPTSRYIPMLLHDVGLVVSRCRLLGEEIHLMKKWGALRLDILDISCVDTQVRILFSSLKSFSKFEMTVAVTSAYPFGLFHVQNFQNHIGNATKDQVEDIVSSVTPAKNYLTKIVKRIHESLLC</sequence>
<dbReference type="GO" id="GO:0008608">
    <property type="term" value="P:attachment of spindle microtubules to kinetochore"/>
    <property type="evidence" value="ECO:0007669"/>
    <property type="project" value="InterPro"/>
</dbReference>
<dbReference type="Proteomes" id="UP000694402">
    <property type="component" value="Unassembled WGS sequence"/>
</dbReference>
<dbReference type="GeneTree" id="ENSGT00410000025918"/>
<evidence type="ECO:0000259" key="2">
    <source>
        <dbReference type="Pfam" id="PF18210"/>
    </source>
</evidence>
<dbReference type="GO" id="GO:0005634">
    <property type="term" value="C:nucleus"/>
    <property type="evidence" value="ECO:0007669"/>
    <property type="project" value="TreeGrafter"/>
</dbReference>
<protein>
    <recommendedName>
        <fullName evidence="2">Knl1 C-terminal RWD domain-containing protein</fullName>
    </recommendedName>
</protein>
<reference evidence="4" key="1">
    <citation type="journal article" date="2018" name="PLoS ONE">
        <title>Chinook salmon (Oncorhynchus tshawytscha) genome and transcriptome.</title>
        <authorList>
            <person name="Christensen K.A."/>
            <person name="Leong J.S."/>
            <person name="Sakhrani D."/>
            <person name="Biagi C.A."/>
            <person name="Minkley D.R."/>
            <person name="Withler R.E."/>
            <person name="Rondeau E.B."/>
            <person name="Koop B.F."/>
            <person name="Devlin R.H."/>
        </authorList>
    </citation>
    <scope>NUCLEOTIDE SEQUENCE [LARGE SCALE GENOMIC DNA]</scope>
</reference>
<evidence type="ECO:0000313" key="3">
    <source>
        <dbReference type="Ensembl" id="ENSOTSP00005152574.1"/>
    </source>
</evidence>
<dbReference type="AlphaFoldDB" id="A0AAZ3SHN3"/>
<dbReference type="InterPro" id="IPR040850">
    <property type="entry name" value="Knl1_RWD_C"/>
</dbReference>
<keyword evidence="4" id="KW-1185">Reference proteome</keyword>
<dbReference type="InterPro" id="IPR037388">
    <property type="entry name" value="Blinkin"/>
</dbReference>
<feature type="chain" id="PRO_5044321122" description="Knl1 C-terminal RWD domain-containing protein" evidence="1">
    <location>
        <begin position="17"/>
        <end position="270"/>
    </location>
</feature>
<reference evidence="3" key="2">
    <citation type="submission" date="2025-08" db="UniProtKB">
        <authorList>
            <consortium name="Ensembl"/>
        </authorList>
    </citation>
    <scope>IDENTIFICATION</scope>
</reference>
<name>A0AAZ3SHN3_ONCTS</name>
<dbReference type="PANTHER" id="PTHR16520:SF3">
    <property type="entry name" value="KINETOCHORE SCAFFOLD 1"/>
    <property type="match status" value="1"/>
</dbReference>
<accession>A0AAZ3SHN3</accession>
<keyword evidence="1" id="KW-0732">Signal</keyword>
<evidence type="ECO:0000313" key="4">
    <source>
        <dbReference type="Proteomes" id="UP000694402"/>
    </source>
</evidence>
<organism evidence="3 4">
    <name type="scientific">Oncorhynchus tshawytscha</name>
    <name type="common">Chinook salmon</name>
    <name type="synonym">Salmo tshawytscha</name>
    <dbReference type="NCBI Taxonomy" id="74940"/>
    <lineage>
        <taxon>Eukaryota</taxon>
        <taxon>Metazoa</taxon>
        <taxon>Chordata</taxon>
        <taxon>Craniata</taxon>
        <taxon>Vertebrata</taxon>
        <taxon>Euteleostomi</taxon>
        <taxon>Actinopterygii</taxon>
        <taxon>Neopterygii</taxon>
        <taxon>Teleostei</taxon>
        <taxon>Protacanthopterygii</taxon>
        <taxon>Salmoniformes</taxon>
        <taxon>Salmonidae</taxon>
        <taxon>Salmoninae</taxon>
        <taxon>Oncorhynchus</taxon>
    </lineage>
</organism>
<dbReference type="GO" id="GO:0034501">
    <property type="term" value="P:protein localization to kinetochore"/>
    <property type="evidence" value="ECO:0007669"/>
    <property type="project" value="InterPro"/>
</dbReference>
<evidence type="ECO:0000256" key="1">
    <source>
        <dbReference type="SAM" id="SignalP"/>
    </source>
</evidence>
<feature type="domain" description="Knl1 C-terminal RWD" evidence="2">
    <location>
        <begin position="22"/>
        <end position="172"/>
    </location>
</feature>
<reference evidence="3" key="3">
    <citation type="submission" date="2025-09" db="UniProtKB">
        <authorList>
            <consortium name="Ensembl"/>
        </authorList>
    </citation>
    <scope>IDENTIFICATION</scope>
</reference>
<gene>
    <name evidence="3" type="primary">KNL1</name>
</gene>
<proteinExistence type="predicted"/>
<dbReference type="Pfam" id="PF18210">
    <property type="entry name" value="Knl1_RWD_C"/>
    <property type="match status" value="1"/>
</dbReference>